<keyword evidence="2" id="KW-1185">Reference proteome</keyword>
<evidence type="ECO:0000313" key="1">
    <source>
        <dbReference type="EMBL" id="KAJ1677937.1"/>
    </source>
</evidence>
<protein>
    <submittedName>
        <fullName evidence="1">Uncharacterized protein</fullName>
    </submittedName>
</protein>
<comment type="caution">
    <text evidence="1">The sequence shown here is derived from an EMBL/GenBank/DDBJ whole genome shotgun (WGS) entry which is preliminary data.</text>
</comment>
<accession>A0ACC1HRS2</accession>
<dbReference type="EMBL" id="JAMZIH010001741">
    <property type="protein sequence ID" value="KAJ1677937.1"/>
    <property type="molecule type" value="Genomic_DNA"/>
</dbReference>
<name>A0ACC1HRS2_9FUNG</name>
<evidence type="ECO:0000313" key="2">
    <source>
        <dbReference type="Proteomes" id="UP001145114"/>
    </source>
</evidence>
<dbReference type="Proteomes" id="UP001145114">
    <property type="component" value="Unassembled WGS sequence"/>
</dbReference>
<organism evidence="1 2">
    <name type="scientific">Spiromyces aspiralis</name>
    <dbReference type="NCBI Taxonomy" id="68401"/>
    <lineage>
        <taxon>Eukaryota</taxon>
        <taxon>Fungi</taxon>
        <taxon>Fungi incertae sedis</taxon>
        <taxon>Zoopagomycota</taxon>
        <taxon>Kickxellomycotina</taxon>
        <taxon>Kickxellomycetes</taxon>
        <taxon>Kickxellales</taxon>
        <taxon>Kickxellaceae</taxon>
        <taxon>Spiromyces</taxon>
    </lineage>
</organism>
<sequence length="398" mass="43319">MARSRIIITAPPPDLSGSFLPRMRPFMLACLLAAVLLCLSVGVSGSHINYPEDNVGQKCNGHYLLCSRDYNDITYIGTRSSFAVTTPDNSTVPGTQYKDIGSQLDDGIRLLNLNLFPDPAGTSAIHLCFPDCSIIDAGPLDNTLEVISRWMDNNPDEVVTIMLFNDGGVSAAALKQAVVGAGLDSMIFGYDGTVNIENKQWPTLSSMISSGRRLVIFGDQGEIISNSATQSWVFAKNTVLKYMDPPTMGDDPIWKCNPYGMQGSQSTTYLPHFFTQTATINGKEYTNLPQPYDLANMNTGKLLRHFQQCRGASVIWTNFVLIDFYDQGDLWTISLYLNGLPVPGESYKDYYPDFKAYGIGAASTVKAPRLAGLSAFVSAFAFLIALDSITAAVGLNVS</sequence>
<reference evidence="1" key="1">
    <citation type="submission" date="2022-06" db="EMBL/GenBank/DDBJ databases">
        <title>Phylogenomic reconstructions and comparative analyses of Kickxellomycotina fungi.</title>
        <authorList>
            <person name="Reynolds N.K."/>
            <person name="Stajich J.E."/>
            <person name="Barry K."/>
            <person name="Grigoriev I.V."/>
            <person name="Crous P."/>
            <person name="Smith M.E."/>
        </authorList>
    </citation>
    <scope>NUCLEOTIDE SEQUENCE</scope>
    <source>
        <strain evidence="1">RSA 2271</strain>
    </source>
</reference>
<gene>
    <name evidence="1" type="ORF">EV182_005134</name>
</gene>
<proteinExistence type="predicted"/>